<dbReference type="Proteomes" id="UP000234667">
    <property type="component" value="Unassembled WGS sequence"/>
</dbReference>
<reference evidence="3 4" key="1">
    <citation type="submission" date="2017-11" db="EMBL/GenBank/DDBJ databases">
        <authorList>
            <person name="Han C.G."/>
        </authorList>
    </citation>
    <scope>NUCLEOTIDE SEQUENCE [LARGE SCALE GENOMIC DNA]</scope>
    <source>
        <strain evidence="3 4">A10</strain>
    </source>
</reference>
<dbReference type="GO" id="GO:0006260">
    <property type="term" value="P:DNA replication"/>
    <property type="evidence" value="ECO:0007669"/>
    <property type="project" value="UniProtKB-KW"/>
</dbReference>
<name>A0A2J5QBD5_9ENTR</name>
<dbReference type="EMBL" id="PIDR01000013">
    <property type="protein sequence ID" value="PLO75285.1"/>
    <property type="molecule type" value="Genomic_DNA"/>
</dbReference>
<dbReference type="NCBIfam" id="NF040977">
    <property type="entry name" value="RepA_IncFII_LM"/>
    <property type="match status" value="1"/>
</dbReference>
<accession>A0A2J5QBD5</accession>
<reference evidence="3 4" key="2">
    <citation type="submission" date="2018-01" db="EMBL/GenBank/DDBJ databases">
        <title>Genomic study of Klebsiella pneumoniae.</title>
        <authorList>
            <person name="Yang Y."/>
            <person name="Bicalho R."/>
        </authorList>
    </citation>
    <scope>NUCLEOTIDE SEQUENCE [LARGE SCALE GENOMIC DNA]</scope>
    <source>
        <strain evidence="3 4">A10</strain>
    </source>
</reference>
<comment type="caution">
    <text evidence="3">The sequence shown here is derived from an EMBL/GenBank/DDBJ whole genome shotgun (WGS) entry which is preliminary data.</text>
</comment>
<evidence type="ECO:0000256" key="2">
    <source>
        <dbReference type="ARBA" id="ARBA00022705"/>
    </source>
</evidence>
<dbReference type="AlphaFoldDB" id="A0A2J5QBD5"/>
<dbReference type="GO" id="GO:0006276">
    <property type="term" value="P:plasmid maintenance"/>
    <property type="evidence" value="ECO:0007669"/>
    <property type="project" value="InterPro"/>
</dbReference>
<sequence>MKGIPRGDVNKRPVLHPFCDLIPFFEKMEKHENGYDSFNTGPDVTTTASVRGRRRGDHSTVCKCRHPFYFRPPDWKPLKGIHGHAYASLVARDRKTGQCSLRRRVSADPIFIALRTALGRKRGFPKVRRDLLDAVFVLLISAADLATGIVVLNITEISRQLSPVRPDGSPDPSQYVVVSRLSRLLNELERFGILENPRPEFDFTGKVRFPKHVIITDLGWSLTGIDMARFRHEREVRLNNEALKEAQQRWQERNRLAVLRRRQQKRAESRLRKQLQGLSPDEQKRHIGERVYRQLGPLRTSIPPQRFGKLVYEQLYQLQLFFRPQKCAPPVK</sequence>
<organism evidence="3 4">
    <name type="scientific">Klebsiella michiganensis</name>
    <dbReference type="NCBI Taxonomy" id="1134687"/>
    <lineage>
        <taxon>Bacteria</taxon>
        <taxon>Pseudomonadati</taxon>
        <taxon>Pseudomonadota</taxon>
        <taxon>Gammaproteobacteria</taxon>
        <taxon>Enterobacterales</taxon>
        <taxon>Enterobacteriaceae</taxon>
        <taxon>Klebsiella/Raoultella group</taxon>
        <taxon>Klebsiella</taxon>
    </lineage>
</organism>
<evidence type="ECO:0000256" key="1">
    <source>
        <dbReference type="ARBA" id="ARBA00019152"/>
    </source>
</evidence>
<dbReference type="InterPro" id="IPR003446">
    <property type="entry name" value="Plasmid_replication_init_RepA"/>
</dbReference>
<protein>
    <recommendedName>
        <fullName evidence="1">Replication initiation protein</fullName>
    </recommendedName>
</protein>
<gene>
    <name evidence="3" type="ORF">CWN49_01470</name>
</gene>
<proteinExistence type="predicted"/>
<evidence type="ECO:0000313" key="4">
    <source>
        <dbReference type="Proteomes" id="UP000234667"/>
    </source>
</evidence>
<keyword evidence="2" id="KW-0235">DNA replication</keyword>
<evidence type="ECO:0000313" key="3">
    <source>
        <dbReference type="EMBL" id="PLO75285.1"/>
    </source>
</evidence>